<dbReference type="SUPFAM" id="SSF53850">
    <property type="entry name" value="Periplasmic binding protein-like II"/>
    <property type="match status" value="1"/>
</dbReference>
<feature type="chain" id="PRO_5039529436" description="TRAP transporter solute receptor, TAXI family" evidence="1">
    <location>
        <begin position="23"/>
        <end position="335"/>
    </location>
</feature>
<evidence type="ECO:0000313" key="2">
    <source>
        <dbReference type="EMBL" id="SHF12883.1"/>
    </source>
</evidence>
<name>A0A1M4Z473_9FIRM</name>
<dbReference type="Pfam" id="PF16868">
    <property type="entry name" value="NMT1_3"/>
    <property type="match status" value="1"/>
</dbReference>
<dbReference type="STRING" id="1123243.SAMN02745190_01916"/>
<accession>A0A1M4Z473</accession>
<evidence type="ECO:0000313" key="3">
    <source>
        <dbReference type="Proteomes" id="UP000184404"/>
    </source>
</evidence>
<dbReference type="EMBL" id="FQUG01000007">
    <property type="protein sequence ID" value="SHF12883.1"/>
    <property type="molecule type" value="Genomic_DNA"/>
</dbReference>
<proteinExistence type="predicted"/>
<dbReference type="AlphaFoldDB" id="A0A1M4Z473"/>
<dbReference type="NCBIfam" id="TIGR02122">
    <property type="entry name" value="TRAP_TAXI"/>
    <property type="match status" value="1"/>
</dbReference>
<dbReference type="Proteomes" id="UP000184404">
    <property type="component" value="Unassembled WGS sequence"/>
</dbReference>
<sequence length="335" mass="35503">MLKRLMSMVLIAAIALMTAACGGGGSDTAKKDGKVDRSKEFVTVLTGPTSGIYFPIGGAFSKVIGEMGYKTSATATGATGENINAILTGKGELAIAMSDSVIQAVEGFGAYEGKPKATDLRAMMGLWPNVVQIVTTEDSGIKTFADIKGKRVGVGAPNSGVELNARMIFEANGMSYDDAKVDYLSYGEAIDQMKNGQCDVAFVTSGLGNATIKELGTSKKIVFVPVEGEALKKLTAKYPFYVEWKIPKDTYGTANDTVTAAVMNIMLVSKNLSDDVVYDLLEGIYSDKGLETIGASHATAKREIKLETALRGIQGTSVKLHPGAEKFYKDKGILK</sequence>
<evidence type="ECO:0008006" key="4">
    <source>
        <dbReference type="Google" id="ProtNLM"/>
    </source>
</evidence>
<organism evidence="2 3">
    <name type="scientific">Schwartzia succinivorans DSM 10502</name>
    <dbReference type="NCBI Taxonomy" id="1123243"/>
    <lineage>
        <taxon>Bacteria</taxon>
        <taxon>Bacillati</taxon>
        <taxon>Bacillota</taxon>
        <taxon>Negativicutes</taxon>
        <taxon>Selenomonadales</taxon>
        <taxon>Selenomonadaceae</taxon>
        <taxon>Schwartzia</taxon>
    </lineage>
</organism>
<reference evidence="2 3" key="1">
    <citation type="submission" date="2016-11" db="EMBL/GenBank/DDBJ databases">
        <authorList>
            <person name="Jaros S."/>
            <person name="Januszkiewicz K."/>
            <person name="Wedrychowicz H."/>
        </authorList>
    </citation>
    <scope>NUCLEOTIDE SEQUENCE [LARGE SCALE GENOMIC DNA]</scope>
    <source>
        <strain evidence="2 3">DSM 10502</strain>
    </source>
</reference>
<protein>
    <recommendedName>
        <fullName evidence="4">TRAP transporter solute receptor, TAXI family</fullName>
    </recommendedName>
</protein>
<gene>
    <name evidence="2" type="ORF">SAMN02745190_01916</name>
</gene>
<keyword evidence="1" id="KW-0732">Signal</keyword>
<dbReference type="Gene3D" id="3.40.190.10">
    <property type="entry name" value="Periplasmic binding protein-like II"/>
    <property type="match status" value="2"/>
</dbReference>
<dbReference type="OrthoDB" id="9776669at2"/>
<dbReference type="PROSITE" id="PS51257">
    <property type="entry name" value="PROKAR_LIPOPROTEIN"/>
    <property type="match status" value="1"/>
</dbReference>
<keyword evidence="3" id="KW-1185">Reference proteome</keyword>
<evidence type="ECO:0000256" key="1">
    <source>
        <dbReference type="SAM" id="SignalP"/>
    </source>
</evidence>
<dbReference type="CDD" id="cd13567">
    <property type="entry name" value="PBP2_TtGluBP"/>
    <property type="match status" value="1"/>
</dbReference>
<feature type="signal peptide" evidence="1">
    <location>
        <begin position="1"/>
        <end position="22"/>
    </location>
</feature>
<dbReference type="RefSeq" id="WP_072935998.1">
    <property type="nucleotide sequence ID" value="NZ_FQUG01000007.1"/>
</dbReference>
<dbReference type="InterPro" id="IPR011852">
    <property type="entry name" value="TRAP_TAXI"/>
</dbReference>
<dbReference type="PANTHER" id="PTHR42941:SF1">
    <property type="entry name" value="SLL1037 PROTEIN"/>
    <property type="match status" value="1"/>
</dbReference>
<dbReference type="PANTHER" id="PTHR42941">
    <property type="entry name" value="SLL1037 PROTEIN"/>
    <property type="match status" value="1"/>
</dbReference>